<evidence type="ECO:0000313" key="6">
    <source>
        <dbReference type="Proteomes" id="UP001597233"/>
    </source>
</evidence>
<dbReference type="Proteomes" id="UP001597233">
    <property type="component" value="Unassembled WGS sequence"/>
</dbReference>
<dbReference type="SUPFAM" id="SSF56281">
    <property type="entry name" value="Metallo-hydrolase/oxidoreductase"/>
    <property type="match status" value="1"/>
</dbReference>
<dbReference type="PANTHER" id="PTHR42951:SF15">
    <property type="entry name" value="METALLO-BETA-LACTAMASE SUPERFAMILY PROTEIN"/>
    <property type="match status" value="1"/>
</dbReference>
<name>A0ABW4RET2_9BACL</name>
<evidence type="ECO:0000256" key="3">
    <source>
        <dbReference type="ARBA" id="ARBA00048505"/>
    </source>
</evidence>
<comment type="catalytic activity">
    <reaction evidence="3">
        <text>3',5'-cyclic UMP + H2O = UMP + H(+)</text>
        <dbReference type="Rhea" id="RHEA:70575"/>
        <dbReference type="ChEBI" id="CHEBI:15377"/>
        <dbReference type="ChEBI" id="CHEBI:15378"/>
        <dbReference type="ChEBI" id="CHEBI:57865"/>
        <dbReference type="ChEBI" id="CHEBI:184387"/>
    </reaction>
    <physiologicalReaction direction="left-to-right" evidence="3">
        <dbReference type="Rhea" id="RHEA:70576"/>
    </physiologicalReaction>
</comment>
<dbReference type="InterPro" id="IPR001279">
    <property type="entry name" value="Metallo-B-lactamas"/>
</dbReference>
<reference evidence="6" key="1">
    <citation type="journal article" date="2019" name="Int. J. Syst. Evol. Microbiol.">
        <title>The Global Catalogue of Microorganisms (GCM) 10K type strain sequencing project: providing services to taxonomists for standard genome sequencing and annotation.</title>
        <authorList>
            <consortium name="The Broad Institute Genomics Platform"/>
            <consortium name="The Broad Institute Genome Sequencing Center for Infectious Disease"/>
            <person name="Wu L."/>
            <person name="Ma J."/>
        </authorList>
    </citation>
    <scope>NUCLEOTIDE SEQUENCE [LARGE SCALE GENOMIC DNA]</scope>
    <source>
        <strain evidence="6">CCUG 54950</strain>
    </source>
</reference>
<keyword evidence="6" id="KW-1185">Reference proteome</keyword>
<evidence type="ECO:0000313" key="5">
    <source>
        <dbReference type="EMBL" id="MFD1884650.1"/>
    </source>
</evidence>
<dbReference type="CDD" id="cd07721">
    <property type="entry name" value="yflN-like_MBL-fold"/>
    <property type="match status" value="1"/>
</dbReference>
<sequence>MIIKIRTYHSQYAGGGLERGLLRLWTIMNIAEQIDVLELKLEVGGNVTVLHPFVIYEQGQAILFDTGFPGSYEKLVALLKPEYPVRSVVLTHQDMDHIGSLPQFMAHEPGLAVYAHEDDRAAIDGKAPFIKGSPERLNMLLSSLSQVEADTFRSVFSADTPDNVNHVLHDGDVLPFAGGLQVVHTPGHTPGHISLYHPGSKTLFTGDAMTVVDGKLFGPVPQFTPNLEQAILSLNKFRELDVDTVVCYHGGIFTGDFQQRLDELLSGS</sequence>
<feature type="domain" description="Metallo-beta-lactamase" evidence="4">
    <location>
        <begin position="49"/>
        <end position="249"/>
    </location>
</feature>
<organism evidence="5 6">
    <name type="scientific">Paenibacillus wenxiniae</name>
    <dbReference type="NCBI Taxonomy" id="1636843"/>
    <lineage>
        <taxon>Bacteria</taxon>
        <taxon>Bacillati</taxon>
        <taxon>Bacillota</taxon>
        <taxon>Bacilli</taxon>
        <taxon>Bacillales</taxon>
        <taxon>Paenibacillaceae</taxon>
        <taxon>Paenibacillus</taxon>
    </lineage>
</organism>
<protein>
    <submittedName>
        <fullName evidence="5">MBL fold metallo-hydrolase</fullName>
    </submittedName>
</protein>
<gene>
    <name evidence="5" type="ORF">ACFSC9_03865</name>
</gene>
<evidence type="ECO:0000256" key="1">
    <source>
        <dbReference type="ARBA" id="ARBA00034221"/>
    </source>
</evidence>
<proteinExistence type="predicted"/>
<dbReference type="Pfam" id="PF00753">
    <property type="entry name" value="Lactamase_B"/>
    <property type="match status" value="1"/>
</dbReference>
<comment type="function">
    <text evidence="2">Counteracts the endogenous Pycsar antiviral defense system. Phosphodiesterase that enables metal-dependent hydrolysis of host cyclic nucleotide Pycsar defense signals such as cCMP and cUMP.</text>
</comment>
<dbReference type="PANTHER" id="PTHR42951">
    <property type="entry name" value="METALLO-BETA-LACTAMASE DOMAIN-CONTAINING"/>
    <property type="match status" value="1"/>
</dbReference>
<comment type="caution">
    <text evidence="5">The sequence shown here is derived from an EMBL/GenBank/DDBJ whole genome shotgun (WGS) entry which is preliminary data.</text>
</comment>
<dbReference type="SMART" id="SM00849">
    <property type="entry name" value="Lactamase_B"/>
    <property type="match status" value="1"/>
</dbReference>
<dbReference type="RefSeq" id="WP_347324299.1">
    <property type="nucleotide sequence ID" value="NZ_JBCGUH010000003.1"/>
</dbReference>
<dbReference type="EMBL" id="JBHUEH010000010">
    <property type="protein sequence ID" value="MFD1884650.1"/>
    <property type="molecule type" value="Genomic_DNA"/>
</dbReference>
<evidence type="ECO:0000256" key="2">
    <source>
        <dbReference type="ARBA" id="ARBA00034301"/>
    </source>
</evidence>
<accession>A0ABW4RET2</accession>
<comment type="catalytic activity">
    <reaction evidence="1">
        <text>3',5'-cyclic CMP + H2O = CMP + H(+)</text>
        <dbReference type="Rhea" id="RHEA:72675"/>
        <dbReference type="ChEBI" id="CHEBI:15377"/>
        <dbReference type="ChEBI" id="CHEBI:15378"/>
        <dbReference type="ChEBI" id="CHEBI:58003"/>
        <dbReference type="ChEBI" id="CHEBI:60377"/>
    </reaction>
    <physiologicalReaction direction="left-to-right" evidence="1">
        <dbReference type="Rhea" id="RHEA:72676"/>
    </physiologicalReaction>
</comment>
<dbReference type="InterPro" id="IPR050855">
    <property type="entry name" value="NDM-1-like"/>
</dbReference>
<dbReference type="InterPro" id="IPR036866">
    <property type="entry name" value="RibonucZ/Hydroxyglut_hydro"/>
</dbReference>
<evidence type="ECO:0000259" key="4">
    <source>
        <dbReference type="SMART" id="SM00849"/>
    </source>
</evidence>
<dbReference type="Gene3D" id="3.60.15.10">
    <property type="entry name" value="Ribonuclease Z/Hydroxyacylglutathione hydrolase-like"/>
    <property type="match status" value="1"/>
</dbReference>